<dbReference type="Proteomes" id="UP000657592">
    <property type="component" value="Unassembled WGS sequence"/>
</dbReference>
<comment type="caution">
    <text evidence="7">The sequence shown here is derived from an EMBL/GenBank/DDBJ whole genome shotgun (WGS) entry which is preliminary data.</text>
</comment>
<accession>A0A917IGV4</accession>
<keyword evidence="3" id="KW-0963">Cytoplasm</keyword>
<keyword evidence="3 4" id="KW-0346">Stress response</keyword>
<dbReference type="PROSITE" id="PS01071">
    <property type="entry name" value="GRPE"/>
    <property type="match status" value="1"/>
</dbReference>
<evidence type="ECO:0000256" key="6">
    <source>
        <dbReference type="SAM" id="MobiDB-lite"/>
    </source>
</evidence>
<reference evidence="7" key="1">
    <citation type="journal article" date="2014" name="Int. J. Syst. Evol. Microbiol.">
        <title>Complete genome sequence of Corynebacterium casei LMG S-19264T (=DSM 44701T), isolated from a smear-ripened cheese.</title>
        <authorList>
            <consortium name="US DOE Joint Genome Institute (JGI-PGF)"/>
            <person name="Walter F."/>
            <person name="Albersmeier A."/>
            <person name="Kalinowski J."/>
            <person name="Ruckert C."/>
        </authorList>
    </citation>
    <scope>NUCLEOTIDE SEQUENCE</scope>
    <source>
        <strain evidence="7">CGMCC 1.15794</strain>
    </source>
</reference>
<keyword evidence="8" id="KW-1185">Reference proteome</keyword>
<gene>
    <name evidence="3 7" type="primary">grpE</name>
    <name evidence="7" type="ORF">GCM10010921_15800</name>
</gene>
<comment type="function">
    <text evidence="3 4">Participates actively in the response to hyperosmotic and heat shock by preventing the aggregation of stress-denatured proteins, in association with DnaK and GrpE. It is the nucleotide exchange factor for DnaK and may function as a thermosensor. Unfolded proteins bind initially to DnaJ; upon interaction with the DnaJ-bound protein, DnaK hydrolyzes its bound ATP, resulting in the formation of a stable complex. GrpE releases ADP from DnaK; ATP binding to DnaK triggers the release of the substrate protein, thus completing the reaction cycle. Several rounds of ATP-dependent interactions between DnaJ, DnaK and GrpE are required for fully efficient folding.</text>
</comment>
<dbReference type="InterPro" id="IPR000740">
    <property type="entry name" value="GrpE"/>
</dbReference>
<proteinExistence type="inferred from homology"/>
<dbReference type="InterPro" id="IPR009012">
    <property type="entry name" value="GrpE_head"/>
</dbReference>
<evidence type="ECO:0000313" key="7">
    <source>
        <dbReference type="EMBL" id="GGH42520.1"/>
    </source>
</evidence>
<evidence type="ECO:0000256" key="4">
    <source>
        <dbReference type="RuleBase" id="RU000639"/>
    </source>
</evidence>
<name>A0A917IGV4_9MICO</name>
<dbReference type="PRINTS" id="PR00773">
    <property type="entry name" value="GRPEPROTEIN"/>
</dbReference>
<evidence type="ECO:0000256" key="2">
    <source>
        <dbReference type="ARBA" id="ARBA00023186"/>
    </source>
</evidence>
<organism evidence="7 8">
    <name type="scientific">Microbacterium album</name>
    <dbReference type="NCBI Taxonomy" id="2053191"/>
    <lineage>
        <taxon>Bacteria</taxon>
        <taxon>Bacillati</taxon>
        <taxon>Actinomycetota</taxon>
        <taxon>Actinomycetes</taxon>
        <taxon>Micrococcales</taxon>
        <taxon>Microbacteriaceae</taxon>
        <taxon>Microbacterium</taxon>
    </lineage>
</organism>
<protein>
    <recommendedName>
        <fullName evidence="3 4">Protein GrpE</fullName>
    </recommendedName>
    <alternativeName>
        <fullName evidence="3">HSP-70 cofactor</fullName>
    </alternativeName>
</protein>
<feature type="compositionally biased region" description="Low complexity" evidence="6">
    <location>
        <begin position="14"/>
        <end position="45"/>
    </location>
</feature>
<dbReference type="Gene3D" id="3.90.20.20">
    <property type="match status" value="1"/>
</dbReference>
<dbReference type="GO" id="GO:0006457">
    <property type="term" value="P:protein folding"/>
    <property type="evidence" value="ECO:0007669"/>
    <property type="project" value="InterPro"/>
</dbReference>
<dbReference type="GO" id="GO:0005737">
    <property type="term" value="C:cytoplasm"/>
    <property type="evidence" value="ECO:0007669"/>
    <property type="project" value="UniProtKB-SubCell"/>
</dbReference>
<evidence type="ECO:0000256" key="5">
    <source>
        <dbReference type="RuleBase" id="RU004478"/>
    </source>
</evidence>
<comment type="subcellular location">
    <subcellularLocation>
        <location evidence="3">Cytoplasm</location>
    </subcellularLocation>
</comment>
<dbReference type="CDD" id="cd00446">
    <property type="entry name" value="GrpE"/>
    <property type="match status" value="1"/>
</dbReference>
<dbReference type="GO" id="GO:0042803">
    <property type="term" value="F:protein homodimerization activity"/>
    <property type="evidence" value="ECO:0007669"/>
    <property type="project" value="InterPro"/>
</dbReference>
<dbReference type="PANTHER" id="PTHR21237:SF23">
    <property type="entry name" value="GRPE PROTEIN HOMOLOG, MITOCHONDRIAL"/>
    <property type="match status" value="1"/>
</dbReference>
<dbReference type="InterPro" id="IPR013805">
    <property type="entry name" value="GrpE_CC"/>
</dbReference>
<comment type="similarity">
    <text evidence="1 3 5">Belongs to the GrpE family.</text>
</comment>
<feature type="region of interest" description="Disordered" evidence="6">
    <location>
        <begin position="1"/>
        <end position="109"/>
    </location>
</feature>
<dbReference type="SUPFAM" id="SSF58014">
    <property type="entry name" value="Coiled-coil domain of nucleotide exchange factor GrpE"/>
    <property type="match status" value="1"/>
</dbReference>
<reference evidence="7" key="2">
    <citation type="submission" date="2020-09" db="EMBL/GenBank/DDBJ databases">
        <authorList>
            <person name="Sun Q."/>
            <person name="Zhou Y."/>
        </authorList>
    </citation>
    <scope>NUCLEOTIDE SEQUENCE</scope>
    <source>
        <strain evidence="7">CGMCC 1.15794</strain>
    </source>
</reference>
<dbReference type="EMBL" id="BMJY01000005">
    <property type="protein sequence ID" value="GGH42520.1"/>
    <property type="molecule type" value="Genomic_DNA"/>
</dbReference>
<dbReference type="HAMAP" id="MF_01151">
    <property type="entry name" value="GrpE"/>
    <property type="match status" value="1"/>
</dbReference>
<dbReference type="AlphaFoldDB" id="A0A917IGV4"/>
<dbReference type="Pfam" id="PF01025">
    <property type="entry name" value="GrpE"/>
    <property type="match status" value="1"/>
</dbReference>
<evidence type="ECO:0000313" key="8">
    <source>
        <dbReference type="Proteomes" id="UP000657592"/>
    </source>
</evidence>
<dbReference type="GO" id="GO:0051087">
    <property type="term" value="F:protein-folding chaperone binding"/>
    <property type="evidence" value="ECO:0007669"/>
    <property type="project" value="InterPro"/>
</dbReference>
<keyword evidence="2 3" id="KW-0143">Chaperone</keyword>
<dbReference type="SUPFAM" id="SSF51064">
    <property type="entry name" value="Head domain of nucleotide exchange factor GrpE"/>
    <property type="match status" value="1"/>
</dbReference>
<dbReference type="Gene3D" id="2.30.22.10">
    <property type="entry name" value="Head domain of nucleotide exchange factor GrpE"/>
    <property type="match status" value="1"/>
</dbReference>
<comment type="subunit">
    <text evidence="3">Homodimer.</text>
</comment>
<dbReference type="GO" id="GO:0051082">
    <property type="term" value="F:unfolded protein binding"/>
    <property type="evidence" value="ECO:0007669"/>
    <property type="project" value="TreeGrafter"/>
</dbReference>
<evidence type="ECO:0000256" key="3">
    <source>
        <dbReference type="HAMAP-Rule" id="MF_01151"/>
    </source>
</evidence>
<dbReference type="RefSeq" id="WP_188755734.1">
    <property type="nucleotide sequence ID" value="NZ_BMJY01000005.1"/>
</dbReference>
<sequence>MAGKDFEEPDDTGGEVQPEAEGAEAQGASAPGPQDSDDAASQAPDETGEGEDTAADSREGEDGVPDDADAANTADGPGGAEQGEPELTVDDILNVGQNDEAAEQEKSDYETQLLQDLKRLQAEYANYRRRTEEQRHFEIARAKGEAAKGLLPVLDDLDRADKHGDLGEGTPFAAIAEKVRAVAERLGVVAFGAAGEAFDPQQHEAIFQQPTPGTTEATVLEVVEVGYRLGDVELRPAKVVVAVPAE</sequence>
<dbReference type="GO" id="GO:0000774">
    <property type="term" value="F:adenyl-nucleotide exchange factor activity"/>
    <property type="evidence" value="ECO:0007669"/>
    <property type="project" value="InterPro"/>
</dbReference>
<dbReference type="PANTHER" id="PTHR21237">
    <property type="entry name" value="GRPE PROTEIN"/>
    <property type="match status" value="1"/>
</dbReference>
<evidence type="ECO:0000256" key="1">
    <source>
        <dbReference type="ARBA" id="ARBA00009054"/>
    </source>
</evidence>